<gene>
    <name evidence="12" type="ORF">OS123_03615</name>
</gene>
<dbReference type="EMBL" id="JAPMKX010000001">
    <property type="protein sequence ID" value="MCX7537638.1"/>
    <property type="molecule type" value="Genomic_DNA"/>
</dbReference>
<evidence type="ECO:0000256" key="9">
    <source>
        <dbReference type="ARBA" id="ARBA00023204"/>
    </source>
</evidence>
<evidence type="ECO:0000256" key="3">
    <source>
        <dbReference type="ARBA" id="ARBA00022763"/>
    </source>
</evidence>
<keyword evidence="2" id="KW-0547">Nucleotide-binding</keyword>
<dbReference type="Gene3D" id="3.40.50.300">
    <property type="entry name" value="P-loop containing nucleotide triphosphate hydrolases"/>
    <property type="match status" value="1"/>
</dbReference>
<evidence type="ECO:0000256" key="6">
    <source>
        <dbReference type="ARBA" id="ARBA00022839"/>
    </source>
</evidence>
<keyword evidence="6" id="KW-0269">Exonuclease</keyword>
<evidence type="ECO:0000256" key="10">
    <source>
        <dbReference type="SAM" id="MobiDB-lite"/>
    </source>
</evidence>
<dbReference type="RefSeq" id="WP_267169155.1">
    <property type="nucleotide sequence ID" value="NZ_JAPMKX010000001.1"/>
</dbReference>
<dbReference type="GO" id="GO:0006281">
    <property type="term" value="P:DNA repair"/>
    <property type="evidence" value="ECO:0007669"/>
    <property type="project" value="UniProtKB-KW"/>
</dbReference>
<accession>A0A9Q4GLC6</accession>
<organism evidence="12 13">
    <name type="scientific">Corynebacterium antarcticum</name>
    <dbReference type="NCBI Taxonomy" id="2800405"/>
    <lineage>
        <taxon>Bacteria</taxon>
        <taxon>Bacillati</taxon>
        <taxon>Actinomycetota</taxon>
        <taxon>Actinomycetes</taxon>
        <taxon>Mycobacteriales</taxon>
        <taxon>Corynebacteriaceae</taxon>
        <taxon>Corynebacterium</taxon>
    </lineage>
</organism>
<dbReference type="GO" id="GO:0004386">
    <property type="term" value="F:helicase activity"/>
    <property type="evidence" value="ECO:0007669"/>
    <property type="project" value="UniProtKB-KW"/>
</dbReference>
<evidence type="ECO:0000256" key="7">
    <source>
        <dbReference type="ARBA" id="ARBA00022840"/>
    </source>
</evidence>
<dbReference type="Gene3D" id="1.10.486.10">
    <property type="entry name" value="PCRA, domain 4"/>
    <property type="match status" value="1"/>
</dbReference>
<comment type="caution">
    <text evidence="12">The sequence shown here is derived from an EMBL/GenBank/DDBJ whole genome shotgun (WGS) entry which is preliminary data.</text>
</comment>
<keyword evidence="3" id="KW-0227">DNA damage</keyword>
<evidence type="ECO:0000313" key="13">
    <source>
        <dbReference type="Proteomes" id="UP001070238"/>
    </source>
</evidence>
<reference evidence="12" key="1">
    <citation type="submission" date="2022-11" db="EMBL/GenBank/DDBJ databases">
        <title>Corynebacterium sp. isolated from Penguins.</title>
        <authorList>
            <person name="Sedlar K."/>
            <person name="Svec P."/>
        </authorList>
    </citation>
    <scope>NUCLEOTIDE SEQUENCE</scope>
    <source>
        <strain evidence="12">P5875</strain>
    </source>
</reference>
<dbReference type="GO" id="GO:0003677">
    <property type="term" value="F:DNA binding"/>
    <property type="evidence" value="ECO:0007669"/>
    <property type="project" value="UniProtKB-KW"/>
</dbReference>
<dbReference type="AlphaFoldDB" id="A0A9Q4GLC6"/>
<evidence type="ECO:0000256" key="8">
    <source>
        <dbReference type="ARBA" id="ARBA00023125"/>
    </source>
</evidence>
<feature type="domain" description="UvrD-like helicase C-terminal" evidence="11">
    <location>
        <begin position="185"/>
        <end position="466"/>
    </location>
</feature>
<name>A0A9Q4GLC6_9CORY</name>
<dbReference type="InterPro" id="IPR038726">
    <property type="entry name" value="PDDEXK_AddAB-type"/>
</dbReference>
<keyword evidence="9" id="KW-0234">DNA repair</keyword>
<evidence type="ECO:0000256" key="5">
    <source>
        <dbReference type="ARBA" id="ARBA00022806"/>
    </source>
</evidence>
<dbReference type="InterPro" id="IPR011604">
    <property type="entry name" value="PDDEXK-like_dom_sf"/>
</dbReference>
<dbReference type="GO" id="GO:0005524">
    <property type="term" value="F:ATP binding"/>
    <property type="evidence" value="ECO:0007669"/>
    <property type="project" value="UniProtKB-KW"/>
</dbReference>
<evidence type="ECO:0000256" key="2">
    <source>
        <dbReference type="ARBA" id="ARBA00022741"/>
    </source>
</evidence>
<evidence type="ECO:0000313" key="12">
    <source>
        <dbReference type="EMBL" id="MCX7537638.1"/>
    </source>
</evidence>
<evidence type="ECO:0000256" key="1">
    <source>
        <dbReference type="ARBA" id="ARBA00022722"/>
    </source>
</evidence>
<keyword evidence="5" id="KW-0347">Helicase</keyword>
<evidence type="ECO:0000259" key="11">
    <source>
        <dbReference type="PROSITE" id="PS51217"/>
    </source>
</evidence>
<dbReference type="Pfam" id="PF12705">
    <property type="entry name" value="PDDEXK_1"/>
    <property type="match status" value="1"/>
</dbReference>
<evidence type="ECO:0000256" key="4">
    <source>
        <dbReference type="ARBA" id="ARBA00022801"/>
    </source>
</evidence>
<feature type="region of interest" description="Disordered" evidence="10">
    <location>
        <begin position="972"/>
        <end position="994"/>
    </location>
</feature>
<dbReference type="InterPro" id="IPR027417">
    <property type="entry name" value="P-loop_NTPase"/>
</dbReference>
<dbReference type="Gene3D" id="3.90.320.10">
    <property type="match status" value="1"/>
</dbReference>
<dbReference type="InterPro" id="IPR014017">
    <property type="entry name" value="DNA_helicase_UvrD-like_C"/>
</dbReference>
<keyword evidence="1" id="KW-0540">Nuclease</keyword>
<protein>
    <submittedName>
        <fullName evidence="12">PD-(D/E)XK nuclease family protein</fullName>
    </submittedName>
</protein>
<keyword evidence="7" id="KW-0067">ATP-binding</keyword>
<keyword evidence="4" id="KW-0378">Hydrolase</keyword>
<dbReference type="GO" id="GO:0004527">
    <property type="term" value="F:exonuclease activity"/>
    <property type="evidence" value="ECO:0007669"/>
    <property type="project" value="UniProtKB-KW"/>
</dbReference>
<sequence length="994" mass="106708">MSADTVAAQLASAIGNARRDDPLRPVTVICGPRARGDILEELTATGTVLGVTVTSCSGYILGRAAELTEGKDARQLLDRSRITGSVMRLLTDTDTEFARHGTADQPATRRALVTVVTELLGLPEHLQGNTDGRLLPGACLDIARRVRDLNPDCFTWWEACRHALTPPPDGAALIVVDVLPADPAQRWFLDQLKAIRIDTVPAGTGVQDGPRGDEQPVVWSCSDENDEVMRVVRHIRRLIADGIAPHRIACGWCSPDYGRRLADALRSASVPFTGFSDLRWSDAPEIRALLRILALAPETLPRRGLAAVLGTGAIRNPVDGAPVHLDTFDRITRRSRRLDSLADWAAQEEPGAEPDHDSGTGDVDRIRRWVLALRDDLNGLWAATTWDRFTESLRGLAAAHLRPASDPESAAALATISRAVDALATMGARLPQFRTDLATELFATFFDELQPVEAPVNGVSIGGIDDLPGRILDSVIILGATEGALPGPVNESGAVTFAQRGQTPAEIQNARTEVFRRACATAPGHTVISYPRSHCDGSGGVGRSRLLRTEPTVVSGGLVSSLSGEGTDTIPADPQELLLAQILAGGNPGPGIRRSADIIRARAAGAAAGEPFSAYNGWIPGFTTDMFDRELSATALESYPVSPLTFFIERVLGCRILEDAPPGAGIDPRDRGTVYHRIFELWTREIWLDAEPRPACAADVDWDAARSRLGAITDEQLSDTAPESGAGARWSLFRSEVHTTVGAWFGEERADALDGWVPVGAELTFGGVHRDDGETAPPLEIALPGGPVLKFRGSIDRLDYHPARRILRITDYKSGRQLHSGKINQENPTGERILRLQLALYGAAVHAALDAATPLFPDLRVPARAATGAPLVALPGLDPPGIESRYRFFTDRTPQGETRTSSIAVDNGVLAHLVEKLGTLHSLIGSGVFPPQSRTGNTGDIPRPNYLRLGAANYDRAAAALAERGFNPLPIVPDHDPWDHANAGTDPTADPRKQ</sequence>
<dbReference type="Proteomes" id="UP001070238">
    <property type="component" value="Unassembled WGS sequence"/>
</dbReference>
<dbReference type="SUPFAM" id="SSF52540">
    <property type="entry name" value="P-loop containing nucleoside triphosphate hydrolases"/>
    <property type="match status" value="1"/>
</dbReference>
<dbReference type="PROSITE" id="PS51217">
    <property type="entry name" value="UVRD_HELICASE_CTER"/>
    <property type="match status" value="1"/>
</dbReference>
<proteinExistence type="predicted"/>
<keyword evidence="8" id="KW-0238">DNA-binding</keyword>